<reference evidence="1" key="1">
    <citation type="submission" date="2020-02" db="EMBL/GenBank/DDBJ databases">
        <authorList>
            <person name="Meier V. D."/>
        </authorList>
    </citation>
    <scope>NUCLEOTIDE SEQUENCE</scope>
    <source>
        <strain evidence="1">AVDCRST_MAG45</strain>
    </source>
</reference>
<organism evidence="1">
    <name type="scientific">uncultured Solirubrobacterales bacterium</name>
    <dbReference type="NCBI Taxonomy" id="768556"/>
    <lineage>
        <taxon>Bacteria</taxon>
        <taxon>Bacillati</taxon>
        <taxon>Actinomycetota</taxon>
        <taxon>Thermoleophilia</taxon>
        <taxon>Solirubrobacterales</taxon>
        <taxon>environmental samples</taxon>
    </lineage>
</organism>
<gene>
    <name evidence="1" type="ORF">AVDCRST_MAG45-897</name>
</gene>
<evidence type="ECO:0000313" key="1">
    <source>
        <dbReference type="EMBL" id="CAA9493852.1"/>
    </source>
</evidence>
<proteinExistence type="predicted"/>
<accession>A0A6J4SJF1</accession>
<protein>
    <submittedName>
        <fullName evidence="1">Uncharacterized protein</fullName>
    </submittedName>
</protein>
<name>A0A6J4SJF1_9ACTN</name>
<dbReference type="EMBL" id="CADCVU010000080">
    <property type="protein sequence ID" value="CAA9493852.1"/>
    <property type="molecule type" value="Genomic_DNA"/>
</dbReference>
<sequence>MPAALRLVEAWAGAELGLRLSLGRAFEGREACTSGALRQAI</sequence>
<dbReference type="AlphaFoldDB" id="A0A6J4SJF1"/>